<evidence type="ECO:0000313" key="2">
    <source>
        <dbReference type="Proteomes" id="UP001259832"/>
    </source>
</evidence>
<organism evidence="1 2">
    <name type="scientific">Phytophthora citrophthora</name>
    <dbReference type="NCBI Taxonomy" id="4793"/>
    <lineage>
        <taxon>Eukaryota</taxon>
        <taxon>Sar</taxon>
        <taxon>Stramenopiles</taxon>
        <taxon>Oomycota</taxon>
        <taxon>Peronosporomycetes</taxon>
        <taxon>Peronosporales</taxon>
        <taxon>Peronosporaceae</taxon>
        <taxon>Phytophthora</taxon>
    </lineage>
</organism>
<dbReference type="InterPro" id="IPR043502">
    <property type="entry name" value="DNA/RNA_pol_sf"/>
</dbReference>
<accession>A0AAD9GPY6</accession>
<dbReference type="SUPFAM" id="SSF56672">
    <property type="entry name" value="DNA/RNA polymerases"/>
    <property type="match status" value="1"/>
</dbReference>
<evidence type="ECO:0008006" key="3">
    <source>
        <dbReference type="Google" id="ProtNLM"/>
    </source>
</evidence>
<comment type="caution">
    <text evidence="1">The sequence shown here is derived from an EMBL/GenBank/DDBJ whole genome shotgun (WGS) entry which is preliminary data.</text>
</comment>
<protein>
    <recommendedName>
        <fullName evidence="3">Reverse transcriptase domain-containing protein</fullName>
    </recommendedName>
</protein>
<gene>
    <name evidence="1" type="ORF">P3T76_006116</name>
</gene>
<proteinExistence type="predicted"/>
<name>A0AAD9GPY6_9STRA</name>
<keyword evidence="2" id="KW-1185">Reference proteome</keyword>
<dbReference type="EMBL" id="JASMQC010000009">
    <property type="protein sequence ID" value="KAK1942617.1"/>
    <property type="molecule type" value="Genomic_DNA"/>
</dbReference>
<reference evidence="1" key="1">
    <citation type="submission" date="2023-08" db="EMBL/GenBank/DDBJ databases">
        <title>Reference Genome Resource for the Citrus Pathogen Phytophthora citrophthora.</title>
        <authorList>
            <person name="Moller H."/>
            <person name="Coetzee B."/>
            <person name="Rose L.J."/>
            <person name="Van Niekerk J.M."/>
        </authorList>
    </citation>
    <scope>NUCLEOTIDE SEQUENCE</scope>
    <source>
        <strain evidence="1">STE-U-9442</strain>
    </source>
</reference>
<evidence type="ECO:0000313" key="1">
    <source>
        <dbReference type="EMBL" id="KAK1942617.1"/>
    </source>
</evidence>
<sequence>MLGDVSGAFRHIPVHADSVHMFVFVFENLLVIDLACGFGWCGSPAFYSLAGKIINYLYEHGNSFNRQFVGNVWCDDHTCIEIDEGPKCFDANIALRRAMATALGPTAINEQ</sequence>
<dbReference type="Proteomes" id="UP001259832">
    <property type="component" value="Unassembled WGS sequence"/>
</dbReference>
<dbReference type="AlphaFoldDB" id="A0AAD9GPY6"/>